<feature type="domain" description="C2H2-type" evidence="8">
    <location>
        <begin position="783"/>
        <end position="804"/>
    </location>
</feature>
<keyword evidence="3" id="KW-0677">Repeat</keyword>
<keyword evidence="10" id="KW-1185">Reference proteome</keyword>
<feature type="compositionally biased region" description="Basic residues" evidence="7">
    <location>
        <begin position="7"/>
        <end position="31"/>
    </location>
</feature>
<dbReference type="Pfam" id="PF12874">
    <property type="entry name" value="zf-met"/>
    <property type="match status" value="1"/>
</dbReference>
<keyword evidence="5" id="KW-0862">Zinc</keyword>
<feature type="domain" description="C2H2-type" evidence="8">
    <location>
        <begin position="102"/>
        <end position="122"/>
    </location>
</feature>
<feature type="domain" description="C2H2-type" evidence="8">
    <location>
        <begin position="841"/>
        <end position="861"/>
    </location>
</feature>
<feature type="domain" description="C2H2-type" evidence="8">
    <location>
        <begin position="897"/>
        <end position="917"/>
    </location>
</feature>
<name>A0A9N9MJI5_9CUCU</name>
<dbReference type="FunFam" id="3.30.160.60:FF:002075">
    <property type="entry name" value="zinc finger protein 646"/>
    <property type="match status" value="1"/>
</dbReference>
<dbReference type="GO" id="GO:0048598">
    <property type="term" value="P:embryonic morphogenesis"/>
    <property type="evidence" value="ECO:0007669"/>
    <property type="project" value="UniProtKB-ARBA"/>
</dbReference>
<dbReference type="AlphaFoldDB" id="A0A9N9MJI5"/>
<dbReference type="InterPro" id="IPR013087">
    <property type="entry name" value="Znf_C2H2_type"/>
</dbReference>
<evidence type="ECO:0000256" key="6">
    <source>
        <dbReference type="ARBA" id="ARBA00023242"/>
    </source>
</evidence>
<evidence type="ECO:0000256" key="4">
    <source>
        <dbReference type="ARBA" id="ARBA00022771"/>
    </source>
</evidence>
<evidence type="ECO:0000256" key="5">
    <source>
        <dbReference type="ARBA" id="ARBA00022833"/>
    </source>
</evidence>
<dbReference type="GO" id="GO:0005634">
    <property type="term" value="C:nucleus"/>
    <property type="evidence" value="ECO:0007669"/>
    <property type="project" value="UniProtKB-SubCell"/>
</dbReference>
<proteinExistence type="predicted"/>
<evidence type="ECO:0000256" key="1">
    <source>
        <dbReference type="ARBA" id="ARBA00004123"/>
    </source>
</evidence>
<dbReference type="FunFam" id="3.30.160.60:FF:002343">
    <property type="entry name" value="Zinc finger protein 33A"/>
    <property type="match status" value="2"/>
</dbReference>
<organism evidence="9 10">
    <name type="scientific">Ceutorhynchus assimilis</name>
    <name type="common">cabbage seed weevil</name>
    <dbReference type="NCBI Taxonomy" id="467358"/>
    <lineage>
        <taxon>Eukaryota</taxon>
        <taxon>Metazoa</taxon>
        <taxon>Ecdysozoa</taxon>
        <taxon>Arthropoda</taxon>
        <taxon>Hexapoda</taxon>
        <taxon>Insecta</taxon>
        <taxon>Pterygota</taxon>
        <taxon>Neoptera</taxon>
        <taxon>Endopterygota</taxon>
        <taxon>Coleoptera</taxon>
        <taxon>Polyphaga</taxon>
        <taxon>Cucujiformia</taxon>
        <taxon>Curculionidae</taxon>
        <taxon>Ceutorhynchinae</taxon>
        <taxon>Ceutorhynchus</taxon>
    </lineage>
</organism>
<evidence type="ECO:0000313" key="10">
    <source>
        <dbReference type="Proteomes" id="UP001152799"/>
    </source>
</evidence>
<dbReference type="EMBL" id="OU892289">
    <property type="protein sequence ID" value="CAG9763097.1"/>
    <property type="molecule type" value="Genomic_DNA"/>
</dbReference>
<feature type="domain" description="C2H2-type" evidence="8">
    <location>
        <begin position="253"/>
        <end position="273"/>
    </location>
</feature>
<dbReference type="FunFam" id="3.30.160.60:FF:000557">
    <property type="entry name" value="zinc finger and SCAN domain-containing protein 29"/>
    <property type="match status" value="1"/>
</dbReference>
<feature type="domain" description="C2H2-type" evidence="8">
    <location>
        <begin position="165"/>
        <end position="186"/>
    </location>
</feature>
<feature type="domain" description="C2H2-type" evidence="8">
    <location>
        <begin position="813"/>
        <end position="833"/>
    </location>
</feature>
<feature type="domain" description="C2H2-type" evidence="8">
    <location>
        <begin position="197"/>
        <end position="217"/>
    </location>
</feature>
<dbReference type="PANTHER" id="PTHR24394">
    <property type="entry name" value="ZINC FINGER PROTEIN"/>
    <property type="match status" value="1"/>
</dbReference>
<feature type="domain" description="C2H2-type" evidence="8">
    <location>
        <begin position="321"/>
        <end position="341"/>
    </location>
</feature>
<evidence type="ECO:0000256" key="7">
    <source>
        <dbReference type="SAM" id="MobiDB-lite"/>
    </source>
</evidence>
<feature type="domain" description="C2H2-type" evidence="8">
    <location>
        <begin position="754"/>
        <end position="775"/>
    </location>
</feature>
<gene>
    <name evidence="9" type="ORF">CEUTPL_LOCUS3767</name>
</gene>
<dbReference type="SUPFAM" id="SSF57667">
    <property type="entry name" value="beta-beta-alpha zinc fingers"/>
    <property type="match status" value="9"/>
</dbReference>
<dbReference type="InterPro" id="IPR036236">
    <property type="entry name" value="Znf_C2H2_sf"/>
</dbReference>
<feature type="domain" description="C2H2-type" evidence="8">
    <location>
        <begin position="46"/>
        <end position="66"/>
    </location>
</feature>
<dbReference type="FunFam" id="3.30.160.60:FF:000624">
    <property type="entry name" value="zinc finger protein 697"/>
    <property type="match status" value="1"/>
</dbReference>
<feature type="domain" description="C2H2-type" evidence="8">
    <location>
        <begin position="225"/>
        <end position="245"/>
    </location>
</feature>
<keyword evidence="6" id="KW-0539">Nucleus</keyword>
<sequence>MNESSHQKKSKRGRKKGSKTKQQTKKIKKERSSHPPPIELDEPIECDLCQQTYKNNVAFALHSIQHSEDRRYSCHLCDFKNTSKYHIEMHIRAHEGTTKYKCEICDKAFTVSTNAIEHKYFHTGEKPFQCEICGKHFMYSRFLASHRRSQHWEIMTGTPLVKYDCKICNKHYTSSSGLKRHNLRNHNTEGIDTSVLCDTCGKRISSKEKLKFHIRIHTGYKPFACEICGKAFTEKERLKEHMRVHTGEKPFVCKYCGKSFTQRSPLKIHERTHTGEQPYICRLCGKGFVSKSAMDAHIRSCSALQIPSSNPYPQHLPNNFCVICNKLFGTKGALATHMSIHGQEMFQRQAELMSEDFTRKRSYVGDDGVVMNYSDENSQEFIEVKPDIHNIKLEPEEKTSKNAEIPNVDLTIVKFEDEEEVQEVKTKDPLQNEPQTNGTEIKLDSVNTKITEEIKTQMKANIKKKYITIKKIIPEKPVIQIAKNLFEKPKQIEVQQPKQQITITKKIILKSQDWARIKNLPKIQTRQILKPTIQIQKPTIQIQKPTIQTPKPTIQIQKPTIQISKPTIQIQKPTIQIAKPTIQIQKPTIQIPKPITQISKPTIEIPKPTIQVPKPAMQIVEQPPKLLNIQIAKDLFRKSLVDMSKKQQEQQPTIKIATNLFANNKPETNENSSNDRIHAKLEQVLDEKIESINMIEPIECPVCDNVFMDNVSFALHSIVHSPDSRFSCHLCNFRNTCKFQTESHMSRHNKMFQCGACSKVFWSNGLLGLHVTKNHPNESAFPCKSCNKPYSSAASLKKHFLKNHAKVDESLSCQICKKVVVNKERLKFHMRTHTGFSPYSCYICKKTFKEKGKLNRHYRVHTGERPYKCKICPNSFSQKSSLTIHGRIHRNERPYLCKYCGNSFRQSYACYQHEQTHENEDKQAEELYICGLCNKSFKLKATINHHVKHCFKKVDSNAKT</sequence>
<dbReference type="PANTHER" id="PTHR24394:SF29">
    <property type="entry name" value="MYONEURIN"/>
    <property type="match status" value="1"/>
</dbReference>
<dbReference type="GO" id="GO:0008270">
    <property type="term" value="F:zinc ion binding"/>
    <property type="evidence" value="ECO:0007669"/>
    <property type="project" value="UniProtKB-KW"/>
</dbReference>
<evidence type="ECO:0000259" key="8">
    <source>
        <dbReference type="PROSITE" id="PS00028"/>
    </source>
</evidence>
<dbReference type="SMART" id="SM00355">
    <property type="entry name" value="ZnF_C2H2"/>
    <property type="match status" value="19"/>
</dbReference>
<accession>A0A9N9MJI5</accession>
<evidence type="ECO:0000256" key="3">
    <source>
        <dbReference type="ARBA" id="ARBA00022737"/>
    </source>
</evidence>
<feature type="domain" description="C2H2-type" evidence="8">
    <location>
        <begin position="130"/>
        <end position="151"/>
    </location>
</feature>
<dbReference type="Gene3D" id="3.30.160.60">
    <property type="entry name" value="Classic Zinc Finger"/>
    <property type="match status" value="13"/>
</dbReference>
<feature type="domain" description="C2H2-type" evidence="8">
    <location>
        <begin position="869"/>
        <end position="889"/>
    </location>
</feature>
<feature type="region of interest" description="Disordered" evidence="7">
    <location>
        <begin position="1"/>
        <end position="38"/>
    </location>
</feature>
<evidence type="ECO:0000313" key="9">
    <source>
        <dbReference type="EMBL" id="CAG9763097.1"/>
    </source>
</evidence>
<comment type="subcellular location">
    <subcellularLocation>
        <location evidence="1">Nucleus</location>
    </subcellularLocation>
</comment>
<protein>
    <recommendedName>
        <fullName evidence="8">C2H2-type domain-containing protein</fullName>
    </recommendedName>
</protein>
<dbReference type="PROSITE" id="PS00028">
    <property type="entry name" value="ZINC_FINGER_C2H2_1"/>
    <property type="match status" value="15"/>
</dbReference>
<keyword evidence="4" id="KW-0863">Zinc-finger</keyword>
<dbReference type="Proteomes" id="UP001152799">
    <property type="component" value="Chromosome 13"/>
</dbReference>
<dbReference type="OrthoDB" id="1095242at2759"/>
<reference evidence="9" key="1">
    <citation type="submission" date="2022-01" db="EMBL/GenBank/DDBJ databases">
        <authorList>
            <person name="King R."/>
        </authorList>
    </citation>
    <scope>NUCLEOTIDE SEQUENCE</scope>
</reference>
<feature type="domain" description="C2H2-type" evidence="8">
    <location>
        <begin position="700"/>
        <end position="720"/>
    </location>
</feature>
<dbReference type="Pfam" id="PF00096">
    <property type="entry name" value="zf-C2H2"/>
    <property type="match status" value="7"/>
</dbReference>
<keyword evidence="2" id="KW-0479">Metal-binding</keyword>
<dbReference type="GO" id="GO:0000981">
    <property type="term" value="F:DNA-binding transcription factor activity, RNA polymerase II-specific"/>
    <property type="evidence" value="ECO:0007669"/>
    <property type="project" value="TreeGrafter"/>
</dbReference>
<evidence type="ECO:0000256" key="2">
    <source>
        <dbReference type="ARBA" id="ARBA00022723"/>
    </source>
</evidence>
<dbReference type="FunFam" id="3.30.160.60:FF:000100">
    <property type="entry name" value="Zinc finger 45-like"/>
    <property type="match status" value="1"/>
</dbReference>